<dbReference type="Gene3D" id="3.40.50.720">
    <property type="entry name" value="NAD(P)-binding Rossmann-like Domain"/>
    <property type="match status" value="1"/>
</dbReference>
<dbReference type="Pfam" id="PF01370">
    <property type="entry name" value="Epimerase"/>
    <property type="match status" value="1"/>
</dbReference>
<evidence type="ECO:0000256" key="2">
    <source>
        <dbReference type="ARBA" id="ARBA00007637"/>
    </source>
</evidence>
<reference evidence="4 5" key="1">
    <citation type="submission" date="2016-12" db="EMBL/GenBank/DDBJ databases">
        <title>Genome sequencing of Methylocaldum marinum.</title>
        <authorList>
            <person name="Takeuchi M."/>
            <person name="Kamagata Y."/>
            <person name="Hiraoka S."/>
            <person name="Oshima K."/>
            <person name="Hattori M."/>
            <person name="Iwasaki W."/>
        </authorList>
    </citation>
    <scope>NUCLEOTIDE SEQUENCE [LARGE SCALE GENOMIC DNA]</scope>
    <source>
        <strain evidence="4 5">S8</strain>
    </source>
</reference>
<gene>
    <name evidence="4" type="ORF">sS8_0792</name>
</gene>
<dbReference type="InterPro" id="IPR036291">
    <property type="entry name" value="NAD(P)-bd_dom_sf"/>
</dbReference>
<comment type="similarity">
    <text evidence="2">Belongs to the NAD(P)-dependent epimerase/dehydratase family.</text>
</comment>
<dbReference type="PRINTS" id="PR01713">
    <property type="entry name" value="NUCEPIMERASE"/>
</dbReference>
<evidence type="ECO:0000259" key="3">
    <source>
        <dbReference type="Pfam" id="PF01370"/>
    </source>
</evidence>
<evidence type="ECO:0000256" key="1">
    <source>
        <dbReference type="ARBA" id="ARBA00005125"/>
    </source>
</evidence>
<dbReference type="Proteomes" id="UP000266313">
    <property type="component" value="Chromosome"/>
</dbReference>
<protein>
    <submittedName>
        <fullName evidence="4">UDP-glucose 4-epimerase</fullName>
    </submittedName>
</protein>
<keyword evidence="5" id="KW-1185">Reference proteome</keyword>
<dbReference type="InterPro" id="IPR001509">
    <property type="entry name" value="Epimerase_deHydtase"/>
</dbReference>
<evidence type="ECO:0000313" key="5">
    <source>
        <dbReference type="Proteomes" id="UP000266313"/>
    </source>
</evidence>
<sequence>MPADAELIVGDVTDTAVAESVQDCEVVFHLAARVAIRSSFEFIVEDVAANVLGTASLLKAFAASPNTGKFIFASSMAVYADSEQAIPIDENYIKDPISPYGISKFAAEMLVMRQCKSVQKQGIALRLFNTYGPGQIFSPYVGVVTIFTRTLMAGKAPSIFGDGLQCRDFVHVDDVVRGFLAAMDEPTAAGVYNIGSGIGTTINDVYRTISDTLNLEMSPNYENVAQGELRYSIANIDKARSLLGYEPQHRFDRSIVNVIREITENKQ</sequence>
<name>A0A250KMG3_9GAMM</name>
<dbReference type="KEGG" id="mmai:sS8_0792"/>
<feature type="domain" description="NAD-dependent epimerase/dehydratase" evidence="3">
    <location>
        <begin position="4"/>
        <end position="195"/>
    </location>
</feature>
<comment type="pathway">
    <text evidence="1">Bacterial outer membrane biogenesis; LPS O-antigen biosynthesis.</text>
</comment>
<dbReference type="EMBL" id="AP017928">
    <property type="protein sequence ID" value="BBA32757.1"/>
    <property type="molecule type" value="Genomic_DNA"/>
</dbReference>
<evidence type="ECO:0000313" key="4">
    <source>
        <dbReference type="EMBL" id="BBA32757.1"/>
    </source>
</evidence>
<dbReference type="PANTHER" id="PTHR43000">
    <property type="entry name" value="DTDP-D-GLUCOSE 4,6-DEHYDRATASE-RELATED"/>
    <property type="match status" value="1"/>
</dbReference>
<accession>A0A250KMG3</accession>
<proteinExistence type="inferred from homology"/>
<dbReference type="SUPFAM" id="SSF51735">
    <property type="entry name" value="NAD(P)-binding Rossmann-fold domains"/>
    <property type="match status" value="1"/>
</dbReference>
<dbReference type="AlphaFoldDB" id="A0A250KMG3"/>
<organism evidence="4 5">
    <name type="scientific">Methylocaldum marinum</name>
    <dbReference type="NCBI Taxonomy" id="1432792"/>
    <lineage>
        <taxon>Bacteria</taxon>
        <taxon>Pseudomonadati</taxon>
        <taxon>Pseudomonadota</taxon>
        <taxon>Gammaproteobacteria</taxon>
        <taxon>Methylococcales</taxon>
        <taxon>Methylococcaceae</taxon>
        <taxon>Methylocaldum</taxon>
    </lineage>
</organism>